<dbReference type="Proteomes" id="UP000598297">
    <property type="component" value="Unassembled WGS sequence"/>
</dbReference>
<name>A0A964XQJ1_9ACTN</name>
<evidence type="ECO:0000313" key="2">
    <source>
        <dbReference type="Proteomes" id="UP000598297"/>
    </source>
</evidence>
<sequence length="73" mass="7753">MPRNRLAVHKARIERAVGRTRAAHAGEGYAVVRQALAEALEDEGAGRVVPQVVDHLAMQISTGRANDGGQQAP</sequence>
<organism evidence="1 2">
    <name type="scientific">Streptomyces boluensis</name>
    <dbReference type="NCBI Taxonomy" id="1775135"/>
    <lineage>
        <taxon>Bacteria</taxon>
        <taxon>Bacillati</taxon>
        <taxon>Actinomycetota</taxon>
        <taxon>Actinomycetes</taxon>
        <taxon>Kitasatosporales</taxon>
        <taxon>Streptomycetaceae</taxon>
        <taxon>Streptomyces</taxon>
    </lineage>
</organism>
<dbReference type="RefSeq" id="WP_161704898.1">
    <property type="nucleotide sequence ID" value="NZ_JAAAHS010000466.1"/>
</dbReference>
<keyword evidence="2" id="KW-1185">Reference proteome</keyword>
<reference evidence="1" key="1">
    <citation type="submission" date="2020-01" db="EMBL/GenBank/DDBJ databases">
        <title>Whole-genome analyses of novel actinobacteria.</title>
        <authorList>
            <person name="Sahin N."/>
        </authorList>
    </citation>
    <scope>NUCLEOTIDE SEQUENCE</scope>
    <source>
        <strain evidence="1">YC537</strain>
    </source>
</reference>
<gene>
    <name evidence="1" type="ORF">GUY60_33850</name>
</gene>
<comment type="caution">
    <text evidence="1">The sequence shown here is derived from an EMBL/GenBank/DDBJ whole genome shotgun (WGS) entry which is preliminary data.</text>
</comment>
<evidence type="ECO:0000313" key="1">
    <source>
        <dbReference type="EMBL" id="NBE56331.1"/>
    </source>
</evidence>
<dbReference type="AlphaFoldDB" id="A0A964XQJ1"/>
<accession>A0A964XQJ1</accession>
<dbReference type="EMBL" id="JAAAHS010000466">
    <property type="protein sequence ID" value="NBE56331.1"/>
    <property type="molecule type" value="Genomic_DNA"/>
</dbReference>
<dbReference type="OrthoDB" id="4321398at2"/>
<proteinExistence type="predicted"/>
<protein>
    <submittedName>
        <fullName evidence="1">Uncharacterized protein</fullName>
    </submittedName>
</protein>